<evidence type="ECO:0000256" key="1">
    <source>
        <dbReference type="SAM" id="Phobius"/>
    </source>
</evidence>
<dbReference type="Proteomes" id="UP000292734">
    <property type="component" value="Unassembled WGS sequence"/>
</dbReference>
<comment type="caution">
    <text evidence="2">The sequence shown here is derived from an EMBL/GenBank/DDBJ whole genome shotgun (WGS) entry which is preliminary data.</text>
</comment>
<feature type="transmembrane region" description="Helical" evidence="1">
    <location>
        <begin position="35"/>
        <end position="54"/>
    </location>
</feature>
<keyword evidence="1" id="KW-0472">Membrane</keyword>
<organism evidence="2 3">
    <name type="scientific">Sphingobium indicum</name>
    <dbReference type="NCBI Taxonomy" id="332055"/>
    <lineage>
        <taxon>Bacteria</taxon>
        <taxon>Pseudomonadati</taxon>
        <taxon>Pseudomonadota</taxon>
        <taxon>Alphaproteobacteria</taxon>
        <taxon>Sphingomonadales</taxon>
        <taxon>Sphingomonadaceae</taxon>
        <taxon>Sphingobium</taxon>
    </lineage>
</organism>
<keyword evidence="1" id="KW-0812">Transmembrane</keyword>
<accession>A0A4Q4ITB4</accession>
<dbReference type="EMBL" id="SEOM01000018">
    <property type="protein sequence ID" value="RYL96723.1"/>
    <property type="molecule type" value="Genomic_DNA"/>
</dbReference>
<keyword evidence="1" id="KW-1133">Transmembrane helix</keyword>
<dbReference type="RefSeq" id="WP_129965685.1">
    <property type="nucleotide sequence ID" value="NZ_JACBZE010000020.1"/>
</dbReference>
<evidence type="ECO:0000313" key="2">
    <source>
        <dbReference type="EMBL" id="RYL96723.1"/>
    </source>
</evidence>
<proteinExistence type="predicted"/>
<evidence type="ECO:0000313" key="3">
    <source>
        <dbReference type="Proteomes" id="UP000292734"/>
    </source>
</evidence>
<dbReference type="AlphaFoldDB" id="A0A4Q4ITB4"/>
<sequence length="65" mass="7274">MTAFAIRVLASLAIVAVTARSLWLQLPTLTDLSSWCFAGTKVCTVAVLLLLLWWRHPPPRDLGRR</sequence>
<name>A0A4Q4ITB4_9SPHN</name>
<protein>
    <submittedName>
        <fullName evidence="2">Uncharacterized protein</fullName>
    </submittedName>
</protein>
<gene>
    <name evidence="2" type="ORF">EWH08_19580</name>
</gene>
<reference evidence="2 3" key="1">
    <citation type="submission" date="2019-02" db="EMBL/GenBank/DDBJ databases">
        <authorList>
            <person name="Feng G."/>
        </authorList>
    </citation>
    <scope>NUCLEOTIDE SEQUENCE [LARGE SCALE GENOMIC DNA]</scope>
    <source>
        <strain evidence="2 3">DSM 26779</strain>
    </source>
</reference>